<dbReference type="InterPro" id="IPR020094">
    <property type="entry name" value="TruA/RsuA/RluB/E/F_N"/>
</dbReference>
<name>C1N7N0_MICPC</name>
<accession>C1N7N0</accession>
<feature type="non-terminal residue" evidence="5">
    <location>
        <position position="1"/>
    </location>
</feature>
<dbReference type="Pfam" id="PF00849">
    <property type="entry name" value="PseudoU_synth_2"/>
    <property type="match status" value="1"/>
</dbReference>
<dbReference type="GO" id="GO:0006364">
    <property type="term" value="P:rRNA processing"/>
    <property type="evidence" value="ECO:0007669"/>
    <property type="project" value="UniProtKB-ARBA"/>
</dbReference>
<evidence type="ECO:0000313" key="5">
    <source>
        <dbReference type="EMBL" id="EEH51555.1"/>
    </source>
</evidence>
<protein>
    <submittedName>
        <fullName evidence="5">Predicted protein</fullName>
    </submittedName>
</protein>
<keyword evidence="6" id="KW-1185">Reference proteome</keyword>
<evidence type="ECO:0000256" key="3">
    <source>
        <dbReference type="SAM" id="MobiDB-lite"/>
    </source>
</evidence>
<dbReference type="SUPFAM" id="SSF55120">
    <property type="entry name" value="Pseudouridine synthase"/>
    <property type="match status" value="1"/>
</dbReference>
<dbReference type="PANTHER" id="PTHR47683:SF2">
    <property type="entry name" value="RNA-BINDING S4 DOMAIN-CONTAINING PROTEIN"/>
    <property type="match status" value="1"/>
</dbReference>
<evidence type="ECO:0000256" key="2">
    <source>
        <dbReference type="ARBA" id="ARBA00023235"/>
    </source>
</evidence>
<dbReference type="AlphaFoldDB" id="C1N7N0"/>
<dbReference type="Proteomes" id="UP000001876">
    <property type="component" value="Unassembled WGS sequence"/>
</dbReference>
<keyword evidence="2" id="KW-0413">Isomerase</keyword>
<evidence type="ECO:0000259" key="4">
    <source>
        <dbReference type="Pfam" id="PF00849"/>
    </source>
</evidence>
<dbReference type="OrthoDB" id="440619at2759"/>
<dbReference type="RefSeq" id="XP_003063933.1">
    <property type="nucleotide sequence ID" value="XM_003063887.1"/>
</dbReference>
<comment type="similarity">
    <text evidence="1">Belongs to the pseudouridine synthase RsuA family.</text>
</comment>
<dbReference type="Gene3D" id="3.30.70.580">
    <property type="entry name" value="Pseudouridine synthase I, catalytic domain, N-terminal subdomain"/>
    <property type="match status" value="1"/>
</dbReference>
<dbReference type="GO" id="GO:0009982">
    <property type="term" value="F:pseudouridine synthase activity"/>
    <property type="evidence" value="ECO:0007669"/>
    <property type="project" value="InterPro"/>
</dbReference>
<evidence type="ECO:0000256" key="1">
    <source>
        <dbReference type="ARBA" id="ARBA00008348"/>
    </source>
</evidence>
<dbReference type="PANTHER" id="PTHR47683">
    <property type="entry name" value="PSEUDOURIDINE SYNTHASE FAMILY PROTEIN-RELATED"/>
    <property type="match status" value="1"/>
</dbReference>
<dbReference type="PROSITE" id="PS01149">
    <property type="entry name" value="PSI_RSU"/>
    <property type="match status" value="1"/>
</dbReference>
<feature type="compositionally biased region" description="Polar residues" evidence="3">
    <location>
        <begin position="64"/>
        <end position="74"/>
    </location>
</feature>
<gene>
    <name evidence="5" type="ORF">MICPUCDRAFT_8261</name>
</gene>
<reference evidence="5 6" key="1">
    <citation type="journal article" date="2009" name="Science">
        <title>Green evolution and dynamic adaptations revealed by genomes of the marine picoeukaryotes Micromonas.</title>
        <authorList>
            <person name="Worden A.Z."/>
            <person name="Lee J.H."/>
            <person name="Mock T."/>
            <person name="Rouze P."/>
            <person name="Simmons M.P."/>
            <person name="Aerts A.L."/>
            <person name="Allen A.E."/>
            <person name="Cuvelier M.L."/>
            <person name="Derelle E."/>
            <person name="Everett M.V."/>
            <person name="Foulon E."/>
            <person name="Grimwood J."/>
            <person name="Gundlach H."/>
            <person name="Henrissat B."/>
            <person name="Napoli C."/>
            <person name="McDonald S.M."/>
            <person name="Parker M.S."/>
            <person name="Rombauts S."/>
            <person name="Salamov A."/>
            <person name="Von Dassow P."/>
            <person name="Badger J.H."/>
            <person name="Coutinho P.M."/>
            <person name="Demir E."/>
            <person name="Dubchak I."/>
            <person name="Gentemann C."/>
            <person name="Eikrem W."/>
            <person name="Gready J.E."/>
            <person name="John U."/>
            <person name="Lanier W."/>
            <person name="Lindquist E.A."/>
            <person name="Lucas S."/>
            <person name="Mayer K.F."/>
            <person name="Moreau H."/>
            <person name="Not F."/>
            <person name="Otillar R."/>
            <person name="Panaud O."/>
            <person name="Pangilinan J."/>
            <person name="Paulsen I."/>
            <person name="Piegu B."/>
            <person name="Poliakov A."/>
            <person name="Robbens S."/>
            <person name="Schmutz J."/>
            <person name="Toulza E."/>
            <person name="Wyss T."/>
            <person name="Zelensky A."/>
            <person name="Zhou K."/>
            <person name="Armbrust E.V."/>
            <person name="Bhattacharya D."/>
            <person name="Goodenough U.W."/>
            <person name="Van de Peer Y."/>
            <person name="Grigoriev I.V."/>
        </authorList>
    </citation>
    <scope>NUCLEOTIDE SEQUENCE [LARGE SCALE GENOMIC DNA]</scope>
    <source>
        <strain evidence="5 6">CCMP1545</strain>
    </source>
</reference>
<dbReference type="GeneID" id="9689566"/>
<organism evidence="6">
    <name type="scientific">Micromonas pusilla (strain CCMP1545)</name>
    <name type="common">Picoplanktonic green alga</name>
    <dbReference type="NCBI Taxonomy" id="564608"/>
    <lineage>
        <taxon>Eukaryota</taxon>
        <taxon>Viridiplantae</taxon>
        <taxon>Chlorophyta</taxon>
        <taxon>Mamiellophyceae</taxon>
        <taxon>Mamiellales</taxon>
        <taxon>Mamiellaceae</taxon>
        <taxon>Micromonas</taxon>
    </lineage>
</organism>
<dbReference type="InterPro" id="IPR050343">
    <property type="entry name" value="RsuA_PseudoU_synthase"/>
</dbReference>
<dbReference type="Gene3D" id="3.30.70.1560">
    <property type="entry name" value="Alpha-L RNA-binding motif"/>
    <property type="match status" value="1"/>
</dbReference>
<proteinExistence type="inferred from homology"/>
<feature type="domain" description="Pseudouridine synthase RsuA/RluA-like" evidence="4">
    <location>
        <begin position="1"/>
        <end position="116"/>
    </location>
</feature>
<dbReference type="InterPro" id="IPR042092">
    <property type="entry name" value="PsdUridine_s_RsuA/RluB/E/F_cat"/>
</dbReference>
<dbReference type="InterPro" id="IPR018496">
    <property type="entry name" value="PsdUridine_synth_RsuA/RluB_CS"/>
</dbReference>
<dbReference type="GO" id="GO:0001522">
    <property type="term" value="P:pseudouridine synthesis"/>
    <property type="evidence" value="ECO:0007669"/>
    <property type="project" value="InterPro"/>
</dbReference>
<dbReference type="InterPro" id="IPR006145">
    <property type="entry name" value="PsdUridine_synth_RsuA/RluA"/>
</dbReference>
<dbReference type="GO" id="GO:0003723">
    <property type="term" value="F:RNA binding"/>
    <property type="evidence" value="ECO:0007669"/>
    <property type="project" value="InterPro"/>
</dbReference>
<dbReference type="EMBL" id="GG663750">
    <property type="protein sequence ID" value="EEH51555.1"/>
    <property type="molecule type" value="Genomic_DNA"/>
</dbReference>
<feature type="region of interest" description="Disordered" evidence="3">
    <location>
        <begin position="64"/>
        <end position="93"/>
    </location>
</feature>
<sequence length="126" mass="14086">VFPVGRLDRDSDGLVLLTDDGRVPDALLDPTRKATKTYHVDVRPAPSEEELRRLRGGVVIETTQQRGGVSTTAPTVRARRGDSLSNPTRQRGLPNHIARIRDAEGRNRQIRKMCEAIGVDVLRLRR</sequence>
<evidence type="ECO:0000313" key="6">
    <source>
        <dbReference type="Proteomes" id="UP000001876"/>
    </source>
</evidence>
<dbReference type="KEGG" id="mpp:MICPUCDRAFT_8261"/>
<dbReference type="InterPro" id="IPR020103">
    <property type="entry name" value="PsdUridine_synth_cat_dom_sf"/>
</dbReference>
<feature type="non-terminal residue" evidence="5">
    <location>
        <position position="126"/>
    </location>
</feature>